<keyword evidence="3" id="KW-1185">Reference proteome</keyword>
<dbReference type="RefSeq" id="XP_040769591.1">
    <property type="nucleotide sequence ID" value="XM_040914101.1"/>
</dbReference>
<dbReference type="GeneID" id="63831129"/>
<dbReference type="EMBL" id="KV427606">
    <property type="protein sequence ID" value="KZT11943.1"/>
    <property type="molecule type" value="Genomic_DNA"/>
</dbReference>
<dbReference type="Proteomes" id="UP000076871">
    <property type="component" value="Unassembled WGS sequence"/>
</dbReference>
<keyword evidence="1" id="KW-0175">Coiled coil</keyword>
<name>A0A165HMV5_9APHY</name>
<gene>
    <name evidence="2" type="ORF">LAESUDRAFT_808871</name>
</gene>
<reference evidence="2 3" key="1">
    <citation type="journal article" date="2016" name="Mol. Biol. Evol.">
        <title>Comparative Genomics of Early-Diverging Mushroom-Forming Fungi Provides Insights into the Origins of Lignocellulose Decay Capabilities.</title>
        <authorList>
            <person name="Nagy L.G."/>
            <person name="Riley R."/>
            <person name="Tritt A."/>
            <person name="Adam C."/>
            <person name="Daum C."/>
            <person name="Floudas D."/>
            <person name="Sun H."/>
            <person name="Yadav J.S."/>
            <person name="Pangilinan J."/>
            <person name="Larsson K.H."/>
            <person name="Matsuura K."/>
            <person name="Barry K."/>
            <person name="Labutti K."/>
            <person name="Kuo R."/>
            <person name="Ohm R.A."/>
            <person name="Bhattacharya S.S."/>
            <person name="Shirouzu T."/>
            <person name="Yoshinaga Y."/>
            <person name="Martin F.M."/>
            <person name="Grigoriev I.V."/>
            <person name="Hibbett D.S."/>
        </authorList>
    </citation>
    <scope>NUCLEOTIDE SEQUENCE [LARGE SCALE GENOMIC DNA]</scope>
    <source>
        <strain evidence="2 3">93-53</strain>
    </source>
</reference>
<evidence type="ECO:0000313" key="3">
    <source>
        <dbReference type="Proteomes" id="UP000076871"/>
    </source>
</evidence>
<proteinExistence type="predicted"/>
<accession>A0A165HMV5</accession>
<organism evidence="2 3">
    <name type="scientific">Laetiporus sulphureus 93-53</name>
    <dbReference type="NCBI Taxonomy" id="1314785"/>
    <lineage>
        <taxon>Eukaryota</taxon>
        <taxon>Fungi</taxon>
        <taxon>Dikarya</taxon>
        <taxon>Basidiomycota</taxon>
        <taxon>Agaricomycotina</taxon>
        <taxon>Agaricomycetes</taxon>
        <taxon>Polyporales</taxon>
        <taxon>Laetiporus</taxon>
    </lineage>
</organism>
<evidence type="ECO:0000313" key="2">
    <source>
        <dbReference type="EMBL" id="KZT11943.1"/>
    </source>
</evidence>
<evidence type="ECO:0000256" key="1">
    <source>
        <dbReference type="SAM" id="Coils"/>
    </source>
</evidence>
<dbReference type="InParanoid" id="A0A165HMV5"/>
<sequence length="144" mass="16645">MFFQDLPYRLMDESMADSGSKRKDIALQERLSDVTALLQDVGLMLRQSRDTMDGRWEDEVFWRTERDRQFNELRASLAGIVKRDETHARIPSTSGTTTEIIQDIDRAKEELASAVASRAEEMSELKAKMQEELTELLHNRGRPK</sequence>
<dbReference type="AlphaFoldDB" id="A0A165HMV5"/>
<protein>
    <submittedName>
        <fullName evidence="2">Uncharacterized protein</fullName>
    </submittedName>
</protein>
<feature type="coiled-coil region" evidence="1">
    <location>
        <begin position="104"/>
        <end position="139"/>
    </location>
</feature>